<dbReference type="PANTHER" id="PTHR36221">
    <property type="entry name" value="DUF742 DOMAIN-CONTAINING PROTEIN"/>
    <property type="match status" value="1"/>
</dbReference>
<protein>
    <submittedName>
        <fullName evidence="1">DUF742 domain-containing protein</fullName>
    </submittedName>
</protein>
<sequence length="118" mass="12564">MSRRRDPVRITPAYLATGGRTSARRALPDVLTRLVRVDGRAAASLSPPQHHLLTAVDGGDLTLADAAGHLRLPVSAVRILAGDLLDLGLIQAVEPAELPDVELLENVLDGLRKLKKPA</sequence>
<keyword evidence="2" id="KW-1185">Reference proteome</keyword>
<gene>
    <name evidence="1" type="ORF">HFV08_05635</name>
</gene>
<dbReference type="PANTHER" id="PTHR36221:SF1">
    <property type="entry name" value="DUF742 DOMAIN-CONTAINING PROTEIN"/>
    <property type="match status" value="1"/>
</dbReference>
<dbReference type="EMBL" id="JAAWWP010000002">
    <property type="protein sequence ID" value="NKI40733.1"/>
    <property type="molecule type" value="Genomic_DNA"/>
</dbReference>
<name>A0ABX1GY66_9ACTN</name>
<dbReference type="Pfam" id="PF05331">
    <property type="entry name" value="DUF742"/>
    <property type="match status" value="1"/>
</dbReference>
<reference evidence="1 2" key="1">
    <citation type="submission" date="2020-04" db="EMBL/GenBank/DDBJ databases">
        <title>Phylogenetic Diversity and Antibacterial Activity against Ralstonia solanacearum of Endophytic Actinomycete Isolated from Moss.</title>
        <authorList>
            <person name="Zhuang X."/>
        </authorList>
    </citation>
    <scope>NUCLEOTIDE SEQUENCE [LARGE SCALE GENOMIC DNA]</scope>
    <source>
        <strain evidence="1 2">LD120</strain>
    </source>
</reference>
<accession>A0ABX1GY66</accession>
<evidence type="ECO:0000313" key="2">
    <source>
        <dbReference type="Proteomes" id="UP000772196"/>
    </source>
</evidence>
<dbReference type="Proteomes" id="UP000772196">
    <property type="component" value="Unassembled WGS sequence"/>
</dbReference>
<comment type="caution">
    <text evidence="1">The sequence shown here is derived from an EMBL/GenBank/DDBJ whole genome shotgun (WGS) entry which is preliminary data.</text>
</comment>
<evidence type="ECO:0000313" key="1">
    <source>
        <dbReference type="EMBL" id="NKI40733.1"/>
    </source>
</evidence>
<proteinExistence type="predicted"/>
<dbReference type="RefSeq" id="WP_168536387.1">
    <property type="nucleotide sequence ID" value="NZ_JAAWWP010000002.1"/>
</dbReference>
<dbReference type="InterPro" id="IPR007995">
    <property type="entry name" value="DUF742"/>
</dbReference>
<organism evidence="1 2">
    <name type="scientific">Streptomyces physcomitrii</name>
    <dbReference type="NCBI Taxonomy" id="2724184"/>
    <lineage>
        <taxon>Bacteria</taxon>
        <taxon>Bacillati</taxon>
        <taxon>Actinomycetota</taxon>
        <taxon>Actinomycetes</taxon>
        <taxon>Kitasatosporales</taxon>
        <taxon>Streptomycetaceae</taxon>
        <taxon>Streptomyces</taxon>
    </lineage>
</organism>